<dbReference type="AlphaFoldDB" id="A0A840EW21"/>
<feature type="domain" description="Csd3-like second N-terminal" evidence="9">
    <location>
        <begin position="149"/>
        <end position="271"/>
    </location>
</feature>
<comment type="subcellular location">
    <subcellularLocation>
        <location evidence="2">Cell envelope</location>
    </subcellularLocation>
</comment>
<sequence length="422" mass="47919">MRFLKNRFSYIIALSLVSVFLSCKEDNSEKELAENLVEEIPDPVKEYGYILDDFKVVRDTIKSGDSFGAIMDTHGVSRTQVYNIMQAVRDTLDPTRLVVGKPYAILKTKDTISNVQAFIYENDRINYTVVDLADTITAYRAKKPVTVKRKVASGVITSSLSAAMDNEGLSILLSDMLADIYQWKVDFFKIQKGDQFKLIYNEKYINDTIYAGVQNIEAAVLTHYGHPYYAFSFGRDSISGFSKFYDDEANSLQSFFLKAPLKFSRISSRFTRRRFHPVQKRWKAHKGTDYAAPTGTPIWSTADGVVVASSYTRGNGNYVKVRHNQKYTTQYLHMSKRNAKVGQHVKQGDIIGYVGSTGLATGPHVCYRFWVNGVQVDPYKQNLPSSEPLKETLKPDYFLAIEPLRKELDSIPFKIIKTTPKL</sequence>
<keyword evidence="7" id="KW-0482">Metalloprotease</keyword>
<dbReference type="Gene3D" id="3.10.450.350">
    <property type="match status" value="2"/>
</dbReference>
<dbReference type="InterPro" id="IPR016047">
    <property type="entry name" value="M23ase_b-sheet_dom"/>
</dbReference>
<protein>
    <submittedName>
        <fullName evidence="10">Murein DD-endopeptidase MepM/ murein hydrolase activator NlpD</fullName>
    </submittedName>
</protein>
<evidence type="ECO:0000256" key="1">
    <source>
        <dbReference type="ARBA" id="ARBA00001947"/>
    </source>
</evidence>
<keyword evidence="6" id="KW-0862">Zinc</keyword>
<evidence type="ECO:0000259" key="9">
    <source>
        <dbReference type="Pfam" id="PF19425"/>
    </source>
</evidence>
<dbReference type="GO" id="GO:0046872">
    <property type="term" value="F:metal ion binding"/>
    <property type="evidence" value="ECO:0007669"/>
    <property type="project" value="UniProtKB-KW"/>
</dbReference>
<keyword evidence="3" id="KW-0645">Protease</keyword>
<dbReference type="GO" id="GO:0030313">
    <property type="term" value="C:cell envelope"/>
    <property type="evidence" value="ECO:0007669"/>
    <property type="project" value="UniProtKB-SubCell"/>
</dbReference>
<dbReference type="Proteomes" id="UP000553034">
    <property type="component" value="Unassembled WGS sequence"/>
</dbReference>
<evidence type="ECO:0000256" key="6">
    <source>
        <dbReference type="ARBA" id="ARBA00022833"/>
    </source>
</evidence>
<dbReference type="EMBL" id="JACIFO010000002">
    <property type="protein sequence ID" value="MBB4118264.1"/>
    <property type="molecule type" value="Genomic_DNA"/>
</dbReference>
<comment type="caution">
    <text evidence="10">The sequence shown here is derived from an EMBL/GenBank/DDBJ whole genome shotgun (WGS) entry which is preliminary data.</text>
</comment>
<dbReference type="PROSITE" id="PS51257">
    <property type="entry name" value="PROKAR_LIPOPROTEIN"/>
    <property type="match status" value="1"/>
</dbReference>
<dbReference type="SUPFAM" id="SSF51261">
    <property type="entry name" value="Duplicated hybrid motif"/>
    <property type="match status" value="1"/>
</dbReference>
<dbReference type="InterPro" id="IPR050570">
    <property type="entry name" value="Cell_wall_metabolism_enzyme"/>
</dbReference>
<dbReference type="PANTHER" id="PTHR21666:SF288">
    <property type="entry name" value="CELL DIVISION PROTEIN YTFB"/>
    <property type="match status" value="1"/>
</dbReference>
<evidence type="ECO:0000256" key="5">
    <source>
        <dbReference type="ARBA" id="ARBA00022801"/>
    </source>
</evidence>
<keyword evidence="5 10" id="KW-0378">Hydrolase</keyword>
<proteinExistence type="predicted"/>
<dbReference type="RefSeq" id="WP_183476085.1">
    <property type="nucleotide sequence ID" value="NZ_JACIFO010000002.1"/>
</dbReference>
<dbReference type="Pfam" id="PF19425">
    <property type="entry name" value="Csd3_N2"/>
    <property type="match status" value="1"/>
</dbReference>
<gene>
    <name evidence="10" type="ORF">GGR32_000538</name>
</gene>
<feature type="domain" description="M23ase beta-sheet core" evidence="8">
    <location>
        <begin position="284"/>
        <end position="378"/>
    </location>
</feature>
<evidence type="ECO:0000256" key="4">
    <source>
        <dbReference type="ARBA" id="ARBA00022723"/>
    </source>
</evidence>
<dbReference type="GO" id="GO:0004222">
    <property type="term" value="F:metalloendopeptidase activity"/>
    <property type="evidence" value="ECO:0007669"/>
    <property type="project" value="TreeGrafter"/>
</dbReference>
<organism evidence="10 11">
    <name type="scientific">Mesonia hippocampi</name>
    <dbReference type="NCBI Taxonomy" id="1628250"/>
    <lineage>
        <taxon>Bacteria</taxon>
        <taxon>Pseudomonadati</taxon>
        <taxon>Bacteroidota</taxon>
        <taxon>Flavobacteriia</taxon>
        <taxon>Flavobacteriales</taxon>
        <taxon>Flavobacteriaceae</taxon>
        <taxon>Mesonia</taxon>
    </lineage>
</organism>
<dbReference type="GO" id="GO:0006508">
    <property type="term" value="P:proteolysis"/>
    <property type="evidence" value="ECO:0007669"/>
    <property type="project" value="UniProtKB-KW"/>
</dbReference>
<evidence type="ECO:0000259" key="8">
    <source>
        <dbReference type="Pfam" id="PF01551"/>
    </source>
</evidence>
<dbReference type="PANTHER" id="PTHR21666">
    <property type="entry name" value="PEPTIDASE-RELATED"/>
    <property type="match status" value="1"/>
</dbReference>
<name>A0A840EW21_9FLAO</name>
<evidence type="ECO:0000256" key="3">
    <source>
        <dbReference type="ARBA" id="ARBA00022670"/>
    </source>
</evidence>
<dbReference type="InterPro" id="IPR045834">
    <property type="entry name" value="Csd3_N2"/>
</dbReference>
<evidence type="ECO:0000313" key="10">
    <source>
        <dbReference type="EMBL" id="MBB4118264.1"/>
    </source>
</evidence>
<dbReference type="InterPro" id="IPR011055">
    <property type="entry name" value="Dup_hybrid_motif"/>
</dbReference>
<keyword evidence="11" id="KW-1185">Reference proteome</keyword>
<evidence type="ECO:0000313" key="11">
    <source>
        <dbReference type="Proteomes" id="UP000553034"/>
    </source>
</evidence>
<keyword evidence="4" id="KW-0479">Metal-binding</keyword>
<accession>A0A840EW21</accession>
<dbReference type="FunFam" id="2.70.70.10:FF:000002">
    <property type="entry name" value="Murein DD-endopeptidase MepM"/>
    <property type="match status" value="1"/>
</dbReference>
<dbReference type="Pfam" id="PF01551">
    <property type="entry name" value="Peptidase_M23"/>
    <property type="match status" value="1"/>
</dbReference>
<evidence type="ECO:0000256" key="7">
    <source>
        <dbReference type="ARBA" id="ARBA00023049"/>
    </source>
</evidence>
<dbReference type="Gene3D" id="2.70.70.10">
    <property type="entry name" value="Glucose Permease (Domain IIA)"/>
    <property type="match status" value="1"/>
</dbReference>
<dbReference type="CDD" id="cd12797">
    <property type="entry name" value="M23_peptidase"/>
    <property type="match status" value="1"/>
</dbReference>
<reference evidence="10 11" key="1">
    <citation type="submission" date="2020-08" db="EMBL/GenBank/DDBJ databases">
        <title>Genomic Encyclopedia of Type Strains, Phase IV (KMG-IV): sequencing the most valuable type-strain genomes for metagenomic binning, comparative biology and taxonomic classification.</title>
        <authorList>
            <person name="Goeker M."/>
        </authorList>
    </citation>
    <scope>NUCLEOTIDE SEQUENCE [LARGE SCALE GENOMIC DNA]</scope>
    <source>
        <strain evidence="10 11">DSM 29568</strain>
    </source>
</reference>
<comment type="cofactor">
    <cofactor evidence="1">
        <name>Zn(2+)</name>
        <dbReference type="ChEBI" id="CHEBI:29105"/>
    </cofactor>
</comment>
<evidence type="ECO:0000256" key="2">
    <source>
        <dbReference type="ARBA" id="ARBA00004196"/>
    </source>
</evidence>